<gene>
    <name evidence="1" type="ORF">ETH_00017875</name>
</gene>
<evidence type="ECO:0000313" key="2">
    <source>
        <dbReference type="Proteomes" id="UP000030747"/>
    </source>
</evidence>
<reference evidence="1" key="2">
    <citation type="submission" date="2013-10" db="EMBL/GenBank/DDBJ databases">
        <authorList>
            <person name="Aslett M."/>
        </authorList>
    </citation>
    <scope>NUCLEOTIDE SEQUENCE [LARGE SCALE GENOMIC DNA]</scope>
    <source>
        <strain evidence="1">Houghton</strain>
    </source>
</reference>
<dbReference type="OrthoDB" id="347695at2759"/>
<dbReference type="VEuPathDB" id="ToxoDB:ETH_00017875"/>
<dbReference type="EMBL" id="HG673920">
    <property type="protein sequence ID" value="CDJ38499.1"/>
    <property type="molecule type" value="Genomic_DNA"/>
</dbReference>
<dbReference type="AlphaFoldDB" id="U6KKQ0"/>
<protein>
    <submittedName>
        <fullName evidence="1">Uncharacterized protein</fullName>
    </submittedName>
</protein>
<keyword evidence="2" id="KW-1185">Reference proteome</keyword>
<dbReference type="Proteomes" id="UP000030747">
    <property type="component" value="Unassembled WGS sequence"/>
</dbReference>
<sequence>MKERITSVIGESLLLELLTHRPLSAAQVAEIQVLLASKSVARFAFAFCHLVHWISFGQTQPDAAEDTETLECDPQKAGFESSSPSDCADDGVEFVSAADFKKTHDHARGSSPGLRLKKGGLEEDQEIFEEVQAVNAIAKTYPAAKQNTENPNYIFREELLRLRGGSANLSSLFGGGFSAADRRYGVLHQASGPALTSESNNVEEYEDLQIPLNTCRRRLRALAAAEIAYRDLMEKIKVCFAVLHSSVYCQQATNANFGAFGISLICPLSILAVKDAIAWALRQQLPKLLGQKQLQLELADRINSLFAQLFDQQGYFSRFPAIDAHPHTQQLQKRLEKYQANCPKPPVSPVECFQTLCSPLDLTQCTEKLEQQVKELQDEVYKQPSILQLFREDLSMPIQQHTGDEDPQHKLLRLQKEQQELLSTRDPKVFEPITNWNCPGETFRSPTPVVNTGACDSGAFQRLPQEPQRQSVGPKSTMYNKISSTSRVMLCEMLGTLTHTDPRVRMLAQKDRKHHYMYSELRGPRMVPRCASGTHISFAATNKAKDKKSCGVKLRSSFQKEKPMNRAVSRENCSEDVLHAARETNNVSGHQANCLDADGTQSVGIG</sequence>
<dbReference type="GeneID" id="25252714"/>
<dbReference type="VEuPathDB" id="ToxoDB:ETH2_0729700"/>
<organism evidence="1 2">
    <name type="scientific">Eimeria tenella</name>
    <name type="common">Coccidian parasite</name>
    <dbReference type="NCBI Taxonomy" id="5802"/>
    <lineage>
        <taxon>Eukaryota</taxon>
        <taxon>Sar</taxon>
        <taxon>Alveolata</taxon>
        <taxon>Apicomplexa</taxon>
        <taxon>Conoidasida</taxon>
        <taxon>Coccidia</taxon>
        <taxon>Eucoccidiorida</taxon>
        <taxon>Eimeriorina</taxon>
        <taxon>Eimeriidae</taxon>
        <taxon>Eimeria</taxon>
    </lineage>
</organism>
<reference evidence="1" key="1">
    <citation type="submission" date="2013-10" db="EMBL/GenBank/DDBJ databases">
        <title>Genomic analysis of the causative agents of coccidiosis in chickens.</title>
        <authorList>
            <person name="Reid A.J."/>
            <person name="Blake D."/>
            <person name="Billington K."/>
            <person name="Browne H."/>
            <person name="Dunn M."/>
            <person name="Hung S."/>
            <person name="Kawahara F."/>
            <person name="Miranda-Saavedra D."/>
            <person name="Mourier T."/>
            <person name="Nagra H."/>
            <person name="Otto T.D."/>
            <person name="Rawlings N."/>
            <person name="Sanchez A."/>
            <person name="Sanders M."/>
            <person name="Subramaniam C."/>
            <person name="Tay Y."/>
            <person name="Dear P."/>
            <person name="Doerig C."/>
            <person name="Gruber A."/>
            <person name="Parkinson J."/>
            <person name="Shirley M."/>
            <person name="Wan K.L."/>
            <person name="Berriman M."/>
            <person name="Tomley F."/>
            <person name="Pain A."/>
        </authorList>
    </citation>
    <scope>NUCLEOTIDE SEQUENCE [LARGE SCALE GENOMIC DNA]</scope>
    <source>
        <strain evidence="1">Houghton</strain>
    </source>
</reference>
<dbReference type="RefSeq" id="XP_013229337.1">
    <property type="nucleotide sequence ID" value="XM_013373883.1"/>
</dbReference>
<accession>U6KKQ0</accession>
<proteinExistence type="predicted"/>
<name>U6KKQ0_EIMTE</name>
<evidence type="ECO:0000313" key="1">
    <source>
        <dbReference type="EMBL" id="CDJ38499.1"/>
    </source>
</evidence>